<dbReference type="Proteomes" id="UP001152888">
    <property type="component" value="Unassembled WGS sequence"/>
</dbReference>
<dbReference type="EMBL" id="CAKOFQ010007802">
    <property type="protein sequence ID" value="CAH2008348.1"/>
    <property type="molecule type" value="Genomic_DNA"/>
</dbReference>
<evidence type="ECO:0000313" key="2">
    <source>
        <dbReference type="EMBL" id="CAH2008348.1"/>
    </source>
</evidence>
<protein>
    <submittedName>
        <fullName evidence="2">Uncharacterized protein</fullName>
    </submittedName>
</protein>
<accession>A0A9P0M6V0</accession>
<comment type="caution">
    <text evidence="2">The sequence shown here is derived from an EMBL/GenBank/DDBJ whole genome shotgun (WGS) entry which is preliminary data.</text>
</comment>
<name>A0A9P0M6V0_ACAOB</name>
<feature type="signal peptide" evidence="1">
    <location>
        <begin position="1"/>
        <end position="21"/>
    </location>
</feature>
<proteinExistence type="predicted"/>
<sequence>MLSVIYLIAVACVMFFIGCEEIPNEPNSIELLVLDKDANDTIMASISPNNKSFVVDEVIPLQESNGNTSNRGKIILHSKWTLKPIVYDLLQKVSPSVIMQGLHDKLKDIKLYWTQPNRPNFGGVQFASPEQIWDKLHEKGHHFLTGINGAIFGLAGAENHDYPFPYRSLNKRSAND</sequence>
<organism evidence="2 3">
    <name type="scientific">Acanthoscelides obtectus</name>
    <name type="common">Bean weevil</name>
    <name type="synonym">Bruchus obtectus</name>
    <dbReference type="NCBI Taxonomy" id="200917"/>
    <lineage>
        <taxon>Eukaryota</taxon>
        <taxon>Metazoa</taxon>
        <taxon>Ecdysozoa</taxon>
        <taxon>Arthropoda</taxon>
        <taxon>Hexapoda</taxon>
        <taxon>Insecta</taxon>
        <taxon>Pterygota</taxon>
        <taxon>Neoptera</taxon>
        <taxon>Endopterygota</taxon>
        <taxon>Coleoptera</taxon>
        <taxon>Polyphaga</taxon>
        <taxon>Cucujiformia</taxon>
        <taxon>Chrysomeloidea</taxon>
        <taxon>Chrysomelidae</taxon>
        <taxon>Bruchinae</taxon>
        <taxon>Bruchini</taxon>
        <taxon>Acanthoscelides</taxon>
    </lineage>
</organism>
<keyword evidence="3" id="KW-1185">Reference proteome</keyword>
<dbReference type="OrthoDB" id="6724885at2759"/>
<gene>
    <name evidence="2" type="ORF">ACAOBT_LOCUS30182</name>
</gene>
<dbReference type="AlphaFoldDB" id="A0A9P0M6V0"/>
<evidence type="ECO:0000313" key="3">
    <source>
        <dbReference type="Proteomes" id="UP001152888"/>
    </source>
</evidence>
<evidence type="ECO:0000256" key="1">
    <source>
        <dbReference type="SAM" id="SignalP"/>
    </source>
</evidence>
<reference evidence="2" key="1">
    <citation type="submission" date="2022-03" db="EMBL/GenBank/DDBJ databases">
        <authorList>
            <person name="Sayadi A."/>
        </authorList>
    </citation>
    <scope>NUCLEOTIDE SEQUENCE</scope>
</reference>
<feature type="chain" id="PRO_5040504230" evidence="1">
    <location>
        <begin position="22"/>
        <end position="176"/>
    </location>
</feature>
<keyword evidence="1" id="KW-0732">Signal</keyword>